<feature type="active site" description="Nucleophile" evidence="8">
    <location>
        <position position="180"/>
    </location>
</feature>
<dbReference type="InterPro" id="IPR000675">
    <property type="entry name" value="Cutinase/axe"/>
</dbReference>
<comment type="catalytic activity">
    <reaction evidence="7">
        <text>cutin + H2O = cutin monomers.</text>
        <dbReference type="EC" id="3.1.1.74"/>
    </reaction>
</comment>
<feature type="disulfide bond" evidence="9">
    <location>
        <begin position="228"/>
        <end position="235"/>
    </location>
</feature>
<evidence type="ECO:0000256" key="3">
    <source>
        <dbReference type="ARBA" id="ARBA00022487"/>
    </source>
</evidence>
<dbReference type="PRINTS" id="PR00129">
    <property type="entry name" value="CUTINASE"/>
</dbReference>
<evidence type="ECO:0000256" key="9">
    <source>
        <dbReference type="PIRSR" id="PIRSR611150-2"/>
    </source>
</evidence>
<evidence type="ECO:0000256" key="5">
    <source>
        <dbReference type="ARBA" id="ARBA00022801"/>
    </source>
</evidence>
<accession>A0AAD6BYT1</accession>
<dbReference type="SMART" id="SM01110">
    <property type="entry name" value="Cutinase"/>
    <property type="match status" value="1"/>
</dbReference>
<comment type="similarity">
    <text evidence="1">Belongs to the cutinase family.</text>
</comment>
<dbReference type="Proteomes" id="UP001213681">
    <property type="component" value="Unassembled WGS sequence"/>
</dbReference>
<dbReference type="GO" id="GO:0016052">
    <property type="term" value="P:carbohydrate catabolic process"/>
    <property type="evidence" value="ECO:0007669"/>
    <property type="project" value="TreeGrafter"/>
</dbReference>
<feature type="signal peptide" evidence="10">
    <location>
        <begin position="1"/>
        <end position="19"/>
    </location>
</feature>
<comment type="caution">
    <text evidence="11">The sequence shown here is derived from an EMBL/GenBank/DDBJ whole genome shotgun (WGS) entry which is preliminary data.</text>
</comment>
<dbReference type="Pfam" id="PF01083">
    <property type="entry name" value="Cutinase"/>
    <property type="match status" value="1"/>
</dbReference>
<dbReference type="GO" id="GO:0005576">
    <property type="term" value="C:extracellular region"/>
    <property type="evidence" value="ECO:0007669"/>
    <property type="project" value="InterPro"/>
</dbReference>
<name>A0AAD6BYT1_9EURO</name>
<evidence type="ECO:0000256" key="2">
    <source>
        <dbReference type="ARBA" id="ARBA00013095"/>
    </source>
</evidence>
<dbReference type="EC" id="3.1.1.74" evidence="2"/>
<evidence type="ECO:0000256" key="6">
    <source>
        <dbReference type="ARBA" id="ARBA00023157"/>
    </source>
</evidence>
<dbReference type="GO" id="GO:0072330">
    <property type="term" value="P:monocarboxylic acid biosynthetic process"/>
    <property type="evidence" value="ECO:0007669"/>
    <property type="project" value="UniProtKB-ARBA"/>
</dbReference>
<reference evidence="11" key="1">
    <citation type="submission" date="2022-12" db="EMBL/GenBank/DDBJ databases">
        <authorList>
            <person name="Petersen C."/>
        </authorList>
    </citation>
    <scope>NUCLEOTIDE SEQUENCE</scope>
    <source>
        <strain evidence="11">IBT 16125</strain>
    </source>
</reference>
<dbReference type="GO" id="GO:0017000">
    <property type="term" value="P:antibiotic biosynthetic process"/>
    <property type="evidence" value="ECO:0007669"/>
    <property type="project" value="UniProtKB-ARBA"/>
</dbReference>
<sequence length="266" mass="27496">MLPSIELFLLTFLGLTAHATPLAAPSQVHHVERDAGLNSFLSILLANLPAINEPLTEATGLITAFDETLGTLTGAQETYNELGGSCKEWTVIFARGTAEPGNCVSASAQVGVLVGPPLFDALGDKVGPLSLTIQGVNNYSASVEGYLAGGDPTGSSEMARQIEAAKSQCPDTKMIASGYSQGCQIVHNAVSELEATTASWINSVLLFGDPMDGQALANVPASRVFTSCHSGDDICNDGILIGPAHLTYALNATAAANFAAMRGEEA</sequence>
<keyword evidence="6 9" id="KW-1015">Disulfide bond</keyword>
<dbReference type="Gene3D" id="3.40.50.1820">
    <property type="entry name" value="alpha/beta hydrolase"/>
    <property type="match status" value="1"/>
</dbReference>
<feature type="active site" evidence="8">
    <location>
        <position position="232"/>
    </location>
</feature>
<reference evidence="11" key="2">
    <citation type="journal article" date="2023" name="IMA Fungus">
        <title>Comparative genomic study of the Penicillium genus elucidates a diverse pangenome and 15 lateral gene transfer events.</title>
        <authorList>
            <person name="Petersen C."/>
            <person name="Sorensen T."/>
            <person name="Nielsen M.R."/>
            <person name="Sondergaard T.E."/>
            <person name="Sorensen J.L."/>
            <person name="Fitzpatrick D.A."/>
            <person name="Frisvad J.C."/>
            <person name="Nielsen K.L."/>
        </authorList>
    </citation>
    <scope>NUCLEOTIDE SEQUENCE</scope>
    <source>
        <strain evidence="11">IBT 16125</strain>
    </source>
</reference>
<evidence type="ECO:0000256" key="10">
    <source>
        <dbReference type="SAM" id="SignalP"/>
    </source>
</evidence>
<keyword evidence="12" id="KW-1185">Reference proteome</keyword>
<feature type="disulfide bond" evidence="9">
    <location>
        <begin position="86"/>
        <end position="169"/>
    </location>
</feature>
<dbReference type="InterPro" id="IPR029058">
    <property type="entry name" value="AB_hydrolase_fold"/>
</dbReference>
<evidence type="ECO:0000313" key="12">
    <source>
        <dbReference type="Proteomes" id="UP001213681"/>
    </source>
</evidence>
<dbReference type="EMBL" id="JAPVEA010000008">
    <property type="protein sequence ID" value="KAJ5438517.1"/>
    <property type="molecule type" value="Genomic_DNA"/>
</dbReference>
<gene>
    <name evidence="11" type="ORF">N7458_009515</name>
</gene>
<dbReference type="SUPFAM" id="SSF53474">
    <property type="entry name" value="alpha/beta-Hydrolases"/>
    <property type="match status" value="1"/>
</dbReference>
<evidence type="ECO:0000313" key="11">
    <source>
        <dbReference type="EMBL" id="KAJ5438517.1"/>
    </source>
</evidence>
<dbReference type="AlphaFoldDB" id="A0AAD6BYT1"/>
<evidence type="ECO:0000256" key="4">
    <source>
        <dbReference type="ARBA" id="ARBA00022729"/>
    </source>
</evidence>
<keyword evidence="5" id="KW-0378">Hydrolase</keyword>
<dbReference type="PANTHER" id="PTHR48250">
    <property type="entry name" value="CUTINASE 2-RELATED"/>
    <property type="match status" value="1"/>
</dbReference>
<organism evidence="11 12">
    <name type="scientific">Penicillium daleae</name>
    <dbReference type="NCBI Taxonomy" id="63821"/>
    <lineage>
        <taxon>Eukaryota</taxon>
        <taxon>Fungi</taxon>
        <taxon>Dikarya</taxon>
        <taxon>Ascomycota</taxon>
        <taxon>Pezizomycotina</taxon>
        <taxon>Eurotiomycetes</taxon>
        <taxon>Eurotiomycetidae</taxon>
        <taxon>Eurotiales</taxon>
        <taxon>Aspergillaceae</taxon>
        <taxon>Penicillium</taxon>
    </lineage>
</organism>
<dbReference type="RefSeq" id="XP_056761746.1">
    <property type="nucleotide sequence ID" value="XM_056912897.1"/>
</dbReference>
<feature type="chain" id="PRO_5042202177" description="cutinase" evidence="10">
    <location>
        <begin position="20"/>
        <end position="266"/>
    </location>
</feature>
<keyword evidence="3" id="KW-0719">Serine esterase</keyword>
<evidence type="ECO:0000256" key="7">
    <source>
        <dbReference type="ARBA" id="ARBA00034045"/>
    </source>
</evidence>
<feature type="active site" description="Proton donor/acceptor" evidence="8">
    <location>
        <position position="245"/>
    </location>
</feature>
<evidence type="ECO:0000256" key="1">
    <source>
        <dbReference type="ARBA" id="ARBA00007534"/>
    </source>
</evidence>
<protein>
    <recommendedName>
        <fullName evidence="2">cutinase</fullName>
        <ecNumber evidence="2">3.1.1.74</ecNumber>
    </recommendedName>
</protein>
<evidence type="ECO:0000256" key="8">
    <source>
        <dbReference type="PIRSR" id="PIRSR611150-1"/>
    </source>
</evidence>
<proteinExistence type="inferred from homology"/>
<keyword evidence="4 10" id="KW-0732">Signal</keyword>
<dbReference type="PANTHER" id="PTHR48250:SF1">
    <property type="entry name" value="CUTINASE"/>
    <property type="match status" value="1"/>
</dbReference>
<dbReference type="GO" id="GO:0050525">
    <property type="term" value="F:cutinase activity"/>
    <property type="evidence" value="ECO:0007669"/>
    <property type="project" value="UniProtKB-EC"/>
</dbReference>
<dbReference type="InterPro" id="IPR011150">
    <property type="entry name" value="Cutinase_monf"/>
</dbReference>
<dbReference type="GeneID" id="81603140"/>